<dbReference type="OrthoDB" id="9788332at2"/>
<accession>A0A1I2AAF4</accession>
<sequence length="142" mass="15795">MLFLLSTLSLFLTDDPYSSSPPKTNLKVDIHNVAQKKGAVYVALFRSGKDFPTGKPTEGKKIDATHSQLQTTFSVEPGEYAIAIFHDENGNGKMDKKLFGIPKEPYGFSNNFRPKMSAPKFSDCQFSVDHDEKKISITLNGF</sequence>
<dbReference type="RefSeq" id="WP_093831461.1">
    <property type="nucleotide sequence ID" value="NZ_FOLQ01000013.1"/>
</dbReference>
<name>A0A1I2AAF4_9BACT</name>
<gene>
    <name evidence="1" type="ORF">SAMN05216167_113119</name>
</gene>
<proteinExistence type="predicted"/>
<dbReference type="Pfam" id="PF09912">
    <property type="entry name" value="DUF2141"/>
    <property type="match status" value="1"/>
</dbReference>
<dbReference type="Proteomes" id="UP000198598">
    <property type="component" value="Unassembled WGS sequence"/>
</dbReference>
<organism evidence="1 2">
    <name type="scientific">Spirosoma endophyticum</name>
    <dbReference type="NCBI Taxonomy" id="662367"/>
    <lineage>
        <taxon>Bacteria</taxon>
        <taxon>Pseudomonadati</taxon>
        <taxon>Bacteroidota</taxon>
        <taxon>Cytophagia</taxon>
        <taxon>Cytophagales</taxon>
        <taxon>Cytophagaceae</taxon>
        <taxon>Spirosoma</taxon>
    </lineage>
</organism>
<evidence type="ECO:0000313" key="1">
    <source>
        <dbReference type="EMBL" id="SFE40558.1"/>
    </source>
</evidence>
<keyword evidence="2" id="KW-1185">Reference proteome</keyword>
<dbReference type="STRING" id="662367.SAMN05216167_113119"/>
<dbReference type="InterPro" id="IPR018673">
    <property type="entry name" value="DUF2141"/>
</dbReference>
<dbReference type="EMBL" id="FOLQ01000013">
    <property type="protein sequence ID" value="SFE40558.1"/>
    <property type="molecule type" value="Genomic_DNA"/>
</dbReference>
<protein>
    <submittedName>
        <fullName evidence="1">Uncharacterized conserved protein, DUF2141 family</fullName>
    </submittedName>
</protein>
<dbReference type="AlphaFoldDB" id="A0A1I2AAF4"/>
<reference evidence="1 2" key="1">
    <citation type="submission" date="2016-10" db="EMBL/GenBank/DDBJ databases">
        <authorList>
            <person name="de Groot N.N."/>
        </authorList>
    </citation>
    <scope>NUCLEOTIDE SEQUENCE [LARGE SCALE GENOMIC DNA]</scope>
    <source>
        <strain evidence="1 2">DSM 26130</strain>
    </source>
</reference>
<evidence type="ECO:0000313" key="2">
    <source>
        <dbReference type="Proteomes" id="UP000198598"/>
    </source>
</evidence>